<gene>
    <name evidence="1" type="ORF">CEXT_708071</name>
</gene>
<dbReference type="AlphaFoldDB" id="A0AAV4UX84"/>
<keyword evidence="2" id="KW-1185">Reference proteome</keyword>
<dbReference type="Proteomes" id="UP001054945">
    <property type="component" value="Unassembled WGS sequence"/>
</dbReference>
<accession>A0AAV4UX84</accession>
<dbReference type="EMBL" id="BPLR01013612">
    <property type="protein sequence ID" value="GIY62356.1"/>
    <property type="molecule type" value="Genomic_DNA"/>
</dbReference>
<evidence type="ECO:0000313" key="2">
    <source>
        <dbReference type="Proteomes" id="UP001054945"/>
    </source>
</evidence>
<protein>
    <submittedName>
        <fullName evidence="1">Uncharacterized protein</fullName>
    </submittedName>
</protein>
<proteinExistence type="predicted"/>
<evidence type="ECO:0000313" key="1">
    <source>
        <dbReference type="EMBL" id="GIY62356.1"/>
    </source>
</evidence>
<name>A0AAV4UX84_CAEEX</name>
<comment type="caution">
    <text evidence="1">The sequence shown here is derived from an EMBL/GenBank/DDBJ whole genome shotgun (WGS) entry which is preliminary data.</text>
</comment>
<reference evidence="1 2" key="1">
    <citation type="submission" date="2021-06" db="EMBL/GenBank/DDBJ databases">
        <title>Caerostris extrusa draft genome.</title>
        <authorList>
            <person name="Kono N."/>
            <person name="Arakawa K."/>
        </authorList>
    </citation>
    <scope>NUCLEOTIDE SEQUENCE [LARGE SCALE GENOMIC DNA]</scope>
</reference>
<sequence length="121" mass="13255">MSSYRTGLKESWTVSPDGKVTTRLALGRTIIGGNLVGNVSSEAPLHFHPHRGFEMDYLLFTKILKGPKVWAALRASPPRPAYLRAELCFACPPPASDELRAGSCPGRRMGPLAGTEHRWLV</sequence>
<organism evidence="1 2">
    <name type="scientific">Caerostris extrusa</name>
    <name type="common">Bark spider</name>
    <name type="synonym">Caerostris bankana</name>
    <dbReference type="NCBI Taxonomy" id="172846"/>
    <lineage>
        <taxon>Eukaryota</taxon>
        <taxon>Metazoa</taxon>
        <taxon>Ecdysozoa</taxon>
        <taxon>Arthropoda</taxon>
        <taxon>Chelicerata</taxon>
        <taxon>Arachnida</taxon>
        <taxon>Araneae</taxon>
        <taxon>Araneomorphae</taxon>
        <taxon>Entelegynae</taxon>
        <taxon>Araneoidea</taxon>
        <taxon>Araneidae</taxon>
        <taxon>Caerostris</taxon>
    </lineage>
</organism>